<dbReference type="InterPro" id="IPR047872">
    <property type="entry name" value="EFG_IV"/>
</dbReference>
<dbReference type="NCBIfam" id="TIGR00484">
    <property type="entry name" value="EF-G"/>
    <property type="match status" value="1"/>
</dbReference>
<dbReference type="InterPro" id="IPR000795">
    <property type="entry name" value="T_Tr_GTP-bd_dom"/>
</dbReference>
<keyword evidence="3 6" id="KW-0251">Elongation factor</keyword>
<dbReference type="InterPro" id="IPR014721">
    <property type="entry name" value="Ribsml_uS5_D2-typ_fold_subgr"/>
</dbReference>
<dbReference type="InterPro" id="IPR053905">
    <property type="entry name" value="EF-G-like_DII"/>
</dbReference>
<organism evidence="9 10">
    <name type="scientific">candidate division WWE3 bacterium RIFCSPLOWO2_12_FULL_36_10</name>
    <dbReference type="NCBI Taxonomy" id="1802630"/>
    <lineage>
        <taxon>Bacteria</taxon>
        <taxon>Katanobacteria</taxon>
    </lineage>
</organism>
<dbReference type="InterPro" id="IPR020568">
    <property type="entry name" value="Ribosomal_Su5_D2-typ_SF"/>
</dbReference>
<dbReference type="InterPro" id="IPR009022">
    <property type="entry name" value="EFG_III"/>
</dbReference>
<dbReference type="GO" id="GO:0003924">
    <property type="term" value="F:GTPase activity"/>
    <property type="evidence" value="ECO:0007669"/>
    <property type="project" value="InterPro"/>
</dbReference>
<evidence type="ECO:0000256" key="6">
    <source>
        <dbReference type="HAMAP-Rule" id="MF_00054"/>
    </source>
</evidence>
<dbReference type="InterPro" id="IPR000640">
    <property type="entry name" value="EFG_V-like"/>
</dbReference>
<dbReference type="CDD" id="cd16262">
    <property type="entry name" value="EFG_III"/>
    <property type="match status" value="1"/>
</dbReference>
<evidence type="ECO:0000256" key="5">
    <source>
        <dbReference type="ARBA" id="ARBA00023134"/>
    </source>
</evidence>
<dbReference type="PRINTS" id="PR00315">
    <property type="entry name" value="ELONGATNFCT"/>
</dbReference>
<dbReference type="InterPro" id="IPR005517">
    <property type="entry name" value="Transl_elong_EFG/EF2_IV"/>
</dbReference>
<feature type="domain" description="Tr-type G" evidence="8">
    <location>
        <begin position="14"/>
        <end position="288"/>
    </location>
</feature>
<proteinExistence type="inferred from homology"/>
<dbReference type="PROSITE" id="PS00301">
    <property type="entry name" value="G_TR_1"/>
    <property type="match status" value="1"/>
</dbReference>
<dbReference type="CDD" id="cd03713">
    <property type="entry name" value="EFG_mtEFG_C"/>
    <property type="match status" value="1"/>
</dbReference>
<dbReference type="FunFam" id="3.30.230.10:FF:000003">
    <property type="entry name" value="Elongation factor G"/>
    <property type="match status" value="1"/>
</dbReference>
<comment type="similarity">
    <text evidence="1 6">Belongs to the TRAFAC class translation factor GTPase superfamily. Classic translation factor GTPase family. EF-G/EF-2 subfamily.</text>
</comment>
<dbReference type="SMART" id="SM00838">
    <property type="entry name" value="EFG_C"/>
    <property type="match status" value="1"/>
</dbReference>
<dbReference type="FunFam" id="3.30.70.870:FF:000001">
    <property type="entry name" value="Elongation factor G"/>
    <property type="match status" value="1"/>
</dbReference>
<evidence type="ECO:0000256" key="3">
    <source>
        <dbReference type="ARBA" id="ARBA00022768"/>
    </source>
</evidence>
<dbReference type="Proteomes" id="UP000177763">
    <property type="component" value="Unassembled WGS sequence"/>
</dbReference>
<dbReference type="Pfam" id="PF14492">
    <property type="entry name" value="EFG_III"/>
    <property type="match status" value="1"/>
</dbReference>
<dbReference type="CDD" id="cd04088">
    <property type="entry name" value="EFG_mtEFG_II"/>
    <property type="match status" value="1"/>
</dbReference>
<dbReference type="Gene3D" id="3.30.230.10">
    <property type="match status" value="1"/>
</dbReference>
<dbReference type="Gene3D" id="3.40.50.300">
    <property type="entry name" value="P-loop containing nucleotide triphosphate hydrolases"/>
    <property type="match status" value="1"/>
</dbReference>
<accession>A0A1F4VIW5</accession>
<keyword evidence="2 6" id="KW-0547">Nucleotide-binding</keyword>
<comment type="caution">
    <text evidence="9">The sequence shown here is derived from an EMBL/GenBank/DDBJ whole genome shotgun (WGS) entry which is preliminary data.</text>
</comment>
<reference evidence="9 10" key="1">
    <citation type="journal article" date="2016" name="Nat. Commun.">
        <title>Thousands of microbial genomes shed light on interconnected biogeochemical processes in an aquifer system.</title>
        <authorList>
            <person name="Anantharaman K."/>
            <person name="Brown C.T."/>
            <person name="Hug L.A."/>
            <person name="Sharon I."/>
            <person name="Castelle C.J."/>
            <person name="Probst A.J."/>
            <person name="Thomas B.C."/>
            <person name="Singh A."/>
            <person name="Wilkins M.J."/>
            <person name="Karaoz U."/>
            <person name="Brodie E.L."/>
            <person name="Williams K.H."/>
            <person name="Hubbard S.S."/>
            <person name="Banfield J.F."/>
        </authorList>
    </citation>
    <scope>NUCLEOTIDE SEQUENCE [LARGE SCALE GENOMIC DNA]</scope>
</reference>
<gene>
    <name evidence="6" type="primary">fusA</name>
    <name evidence="9" type="ORF">A3H26_00515</name>
</gene>
<keyword evidence="6" id="KW-0963">Cytoplasm</keyword>
<dbReference type="SUPFAM" id="SSF54980">
    <property type="entry name" value="EF-G C-terminal domain-like"/>
    <property type="match status" value="2"/>
</dbReference>
<dbReference type="InterPro" id="IPR035647">
    <property type="entry name" value="EFG_III/V"/>
</dbReference>
<dbReference type="Pfam" id="PF22042">
    <property type="entry name" value="EF-G_D2"/>
    <property type="match status" value="1"/>
</dbReference>
<dbReference type="SUPFAM" id="SSF52540">
    <property type="entry name" value="P-loop containing nucleoside triphosphate hydrolases"/>
    <property type="match status" value="1"/>
</dbReference>
<name>A0A1F4VIW5_UNCKA</name>
<dbReference type="NCBIfam" id="TIGR00231">
    <property type="entry name" value="small_GTP"/>
    <property type="match status" value="1"/>
</dbReference>
<dbReference type="Pfam" id="PF00009">
    <property type="entry name" value="GTP_EFTU"/>
    <property type="match status" value="1"/>
</dbReference>
<dbReference type="STRING" id="1802630.A3H26_00515"/>
<evidence type="ECO:0000256" key="1">
    <source>
        <dbReference type="ARBA" id="ARBA00005870"/>
    </source>
</evidence>
<protein>
    <recommendedName>
        <fullName evidence="6 7">Elongation factor G</fullName>
        <shortName evidence="6">EF-G</shortName>
    </recommendedName>
</protein>
<dbReference type="Pfam" id="PF03764">
    <property type="entry name" value="EFG_IV"/>
    <property type="match status" value="1"/>
</dbReference>
<dbReference type="GO" id="GO:0005525">
    <property type="term" value="F:GTP binding"/>
    <property type="evidence" value="ECO:0007669"/>
    <property type="project" value="UniProtKB-UniRule"/>
</dbReference>
<dbReference type="InterPro" id="IPR041095">
    <property type="entry name" value="EFG_II"/>
</dbReference>
<dbReference type="InterPro" id="IPR009000">
    <property type="entry name" value="Transl_B-barrel_sf"/>
</dbReference>
<keyword evidence="4 6" id="KW-0648">Protein biosynthesis</keyword>
<feature type="binding site" evidence="6">
    <location>
        <begin position="23"/>
        <end position="30"/>
    </location>
    <ligand>
        <name>GTP</name>
        <dbReference type="ChEBI" id="CHEBI:37565"/>
    </ligand>
</feature>
<dbReference type="NCBIfam" id="NF009381">
    <property type="entry name" value="PRK12740.1-5"/>
    <property type="match status" value="1"/>
</dbReference>
<dbReference type="InterPro" id="IPR027417">
    <property type="entry name" value="P-loop_NTPase"/>
</dbReference>
<dbReference type="GO" id="GO:0032790">
    <property type="term" value="P:ribosome disassembly"/>
    <property type="evidence" value="ECO:0007669"/>
    <property type="project" value="TreeGrafter"/>
</dbReference>
<dbReference type="PANTHER" id="PTHR43261:SF1">
    <property type="entry name" value="RIBOSOME-RELEASING FACTOR 2, MITOCHONDRIAL"/>
    <property type="match status" value="1"/>
</dbReference>
<dbReference type="FunFam" id="3.30.70.240:FF:000001">
    <property type="entry name" value="Elongation factor G"/>
    <property type="match status" value="1"/>
</dbReference>
<dbReference type="FunFam" id="3.40.50.300:FF:000029">
    <property type="entry name" value="Elongation factor G"/>
    <property type="match status" value="1"/>
</dbReference>
<dbReference type="InterPro" id="IPR004540">
    <property type="entry name" value="Transl_elong_EFG/EF2"/>
</dbReference>
<evidence type="ECO:0000313" key="10">
    <source>
        <dbReference type="Proteomes" id="UP000177763"/>
    </source>
</evidence>
<dbReference type="SUPFAM" id="SSF50447">
    <property type="entry name" value="Translation proteins"/>
    <property type="match status" value="1"/>
</dbReference>
<dbReference type="SUPFAM" id="SSF54211">
    <property type="entry name" value="Ribosomal protein S5 domain 2-like"/>
    <property type="match status" value="1"/>
</dbReference>
<keyword evidence="5 6" id="KW-0342">GTP-binding</keyword>
<dbReference type="NCBIfam" id="NF009379">
    <property type="entry name" value="PRK12740.1-3"/>
    <property type="match status" value="1"/>
</dbReference>
<dbReference type="EMBL" id="MEVN01000032">
    <property type="protein sequence ID" value="OGC56693.1"/>
    <property type="molecule type" value="Genomic_DNA"/>
</dbReference>
<dbReference type="GO" id="GO:0005737">
    <property type="term" value="C:cytoplasm"/>
    <property type="evidence" value="ECO:0007669"/>
    <property type="project" value="UniProtKB-SubCell"/>
</dbReference>
<dbReference type="PANTHER" id="PTHR43261">
    <property type="entry name" value="TRANSLATION ELONGATION FACTOR G-RELATED"/>
    <property type="match status" value="1"/>
</dbReference>
<comment type="subcellular location">
    <subcellularLocation>
        <location evidence="6">Cytoplasm</location>
    </subcellularLocation>
</comment>
<feature type="binding site" evidence="6">
    <location>
        <begin position="87"/>
        <end position="91"/>
    </location>
    <ligand>
        <name>GTP</name>
        <dbReference type="ChEBI" id="CHEBI:37565"/>
    </ligand>
</feature>
<dbReference type="HAMAP" id="MF_00054_B">
    <property type="entry name" value="EF_G_EF_2_B"/>
    <property type="match status" value="1"/>
</dbReference>
<dbReference type="Pfam" id="PF00679">
    <property type="entry name" value="EFG_C"/>
    <property type="match status" value="1"/>
</dbReference>
<comment type="function">
    <text evidence="6">Catalyzes the GTP-dependent ribosomal translocation step during translation elongation. During this step, the ribosome changes from the pre-translocational (PRE) to the post-translocational (POST) state as the newly formed A-site-bound peptidyl-tRNA and P-site-bound deacylated tRNA move to the P and E sites, respectively. Catalyzes the coordinated movement of the two tRNA molecules, the mRNA and conformational changes in the ribosome.</text>
</comment>
<evidence type="ECO:0000259" key="8">
    <source>
        <dbReference type="PROSITE" id="PS51722"/>
    </source>
</evidence>
<dbReference type="SMART" id="SM00889">
    <property type="entry name" value="EFG_IV"/>
    <property type="match status" value="1"/>
</dbReference>
<dbReference type="Gene3D" id="2.40.30.10">
    <property type="entry name" value="Translation factors"/>
    <property type="match status" value="1"/>
</dbReference>
<dbReference type="FunFam" id="2.40.30.10:FF:000006">
    <property type="entry name" value="Elongation factor G"/>
    <property type="match status" value="1"/>
</dbReference>
<evidence type="ECO:0000256" key="7">
    <source>
        <dbReference type="NCBIfam" id="TIGR00484"/>
    </source>
</evidence>
<dbReference type="CDD" id="cd01434">
    <property type="entry name" value="EFG_mtEFG1_IV"/>
    <property type="match status" value="1"/>
</dbReference>
<dbReference type="InterPro" id="IPR005225">
    <property type="entry name" value="Small_GTP-bd"/>
</dbReference>
<evidence type="ECO:0000256" key="4">
    <source>
        <dbReference type="ARBA" id="ARBA00022917"/>
    </source>
</evidence>
<sequence>MAEDKNTNLTYPLEKIRNIGIIAHIDAGKTTTTERVLFYTGKSHKIGEVHEGNTQMDWMVQEKERGITITSAATTCFWNDVRINIIDTPGHVDFTAEVERSLRVLDGGVVVFDGSQGVEPQSETVFRQAEKYNVPLLAFVNKLDKVGGDYYMTLDSIFDRLSQNALAMQLPIGEENDFNAVIDLIEEKAYKFEGKMGSEIVEIEIPDNMKTKVAEYRAKIVEKAAESNDGLLEKFLNGHSLTNEEIISGIRDLTIKTKIYPVYCGASLGNIGIQKLLDAVVLFLPSPKDVGDAKGLKPKTGEAIDVKANENEPFSALAFKIQTDPYVGRLTYFRVYSGKLLSGSYVLNSTKNKKERVGRILLMHANHREEVKEMRTGEIGAGVGLSNTTTGDTLCDEKNPVILESINFAEPVIGLVIEPKTKGDRDKLGESLKKFMEEDPTFKVKSDAETAETLIYGMGELHLEIIVDRLRREFGVEVNTGKPQVAYRETVKKTVSQEGKYIRQSGGRGQYGHVYITLSPREPGAGFEFTNDVVGGSIPREYIPAVEKGIIEALESGVFAGYPVVDVAVSLYDGSYHEVDSSEIAFKIAASEAFKDAQRKAEPYLLEPIMSVEVVTPEDFMGDVIGNLSSKRAKIEDTQTRGKARVVTAKVPLAEMFGYATDLRGMTQGRASFTMEPSHYEEVPAGVAIGIRENRSK</sequence>
<dbReference type="InterPro" id="IPR031157">
    <property type="entry name" value="G_TR_CS"/>
</dbReference>
<feature type="binding site" evidence="6">
    <location>
        <begin position="141"/>
        <end position="144"/>
    </location>
    <ligand>
        <name>GTP</name>
        <dbReference type="ChEBI" id="CHEBI:37565"/>
    </ligand>
</feature>
<dbReference type="AlphaFoldDB" id="A0A1F4VIW5"/>
<evidence type="ECO:0000313" key="9">
    <source>
        <dbReference type="EMBL" id="OGC56693.1"/>
    </source>
</evidence>
<dbReference type="GO" id="GO:0003746">
    <property type="term" value="F:translation elongation factor activity"/>
    <property type="evidence" value="ECO:0007669"/>
    <property type="project" value="UniProtKB-UniRule"/>
</dbReference>
<dbReference type="CDD" id="cd01886">
    <property type="entry name" value="EF-G"/>
    <property type="match status" value="1"/>
</dbReference>
<dbReference type="Gene3D" id="3.30.70.870">
    <property type="entry name" value="Elongation Factor G (Translational Gtpase), domain 3"/>
    <property type="match status" value="1"/>
</dbReference>
<dbReference type="Gene3D" id="3.30.70.240">
    <property type="match status" value="1"/>
</dbReference>
<dbReference type="PROSITE" id="PS51722">
    <property type="entry name" value="G_TR_2"/>
    <property type="match status" value="1"/>
</dbReference>
<evidence type="ECO:0000256" key="2">
    <source>
        <dbReference type="ARBA" id="ARBA00022741"/>
    </source>
</evidence>
<dbReference type="InterPro" id="IPR035649">
    <property type="entry name" value="EFG_V"/>
</dbReference>